<evidence type="ECO:0000313" key="2">
    <source>
        <dbReference type="Proteomes" id="UP000031668"/>
    </source>
</evidence>
<evidence type="ECO:0000313" key="1">
    <source>
        <dbReference type="EMBL" id="KII69237.1"/>
    </source>
</evidence>
<organism evidence="1 2">
    <name type="scientific">Thelohanellus kitauei</name>
    <name type="common">Myxosporean</name>
    <dbReference type="NCBI Taxonomy" id="669202"/>
    <lineage>
        <taxon>Eukaryota</taxon>
        <taxon>Metazoa</taxon>
        <taxon>Cnidaria</taxon>
        <taxon>Myxozoa</taxon>
        <taxon>Myxosporea</taxon>
        <taxon>Bivalvulida</taxon>
        <taxon>Platysporina</taxon>
        <taxon>Myxobolidae</taxon>
        <taxon>Thelohanellus</taxon>
    </lineage>
</organism>
<dbReference type="Proteomes" id="UP000031668">
    <property type="component" value="Unassembled WGS sequence"/>
</dbReference>
<keyword evidence="2" id="KW-1185">Reference proteome</keyword>
<comment type="caution">
    <text evidence="1">The sequence shown here is derived from an EMBL/GenBank/DDBJ whole genome shotgun (WGS) entry which is preliminary data.</text>
</comment>
<dbReference type="AlphaFoldDB" id="A0A0C2N5P5"/>
<reference evidence="1 2" key="1">
    <citation type="journal article" date="2014" name="Genome Biol. Evol.">
        <title>The genome of the myxosporean Thelohanellus kitauei shows adaptations to nutrient acquisition within its fish host.</title>
        <authorList>
            <person name="Yang Y."/>
            <person name="Xiong J."/>
            <person name="Zhou Z."/>
            <person name="Huo F."/>
            <person name="Miao W."/>
            <person name="Ran C."/>
            <person name="Liu Y."/>
            <person name="Zhang J."/>
            <person name="Feng J."/>
            <person name="Wang M."/>
            <person name="Wang M."/>
            <person name="Wang L."/>
            <person name="Yao B."/>
        </authorList>
    </citation>
    <scope>NUCLEOTIDE SEQUENCE [LARGE SCALE GENOMIC DNA]</scope>
    <source>
        <strain evidence="1">Wuqing</strain>
    </source>
</reference>
<gene>
    <name evidence="1" type="ORF">RF11_04009</name>
</gene>
<name>A0A0C2N5P5_THEKT</name>
<proteinExistence type="predicted"/>
<protein>
    <submittedName>
        <fullName evidence="1">Uncharacterized protein</fullName>
    </submittedName>
</protein>
<accession>A0A0C2N5P5</accession>
<sequence>MNRCDTVQITDKIKRIQKYIHIQEYFKIDNVVVNLYVNGCVHMLENGYIKMDTRFYLNCPQLLKKPLVEQSVMNGPSVKRPSMNCQDSFPYLCNQPSEA</sequence>
<dbReference type="EMBL" id="JWZT01002504">
    <property type="protein sequence ID" value="KII69237.1"/>
    <property type="molecule type" value="Genomic_DNA"/>
</dbReference>